<evidence type="ECO:0000313" key="2">
    <source>
        <dbReference type="EMBL" id="HEB97471.1"/>
    </source>
</evidence>
<dbReference type="AlphaFoldDB" id="A0A831RQ75"/>
<proteinExistence type="predicted"/>
<name>A0A831RQ75_9GAMM</name>
<reference evidence="2" key="1">
    <citation type="journal article" date="2020" name="mSystems">
        <title>Genome- and Community-Level Interaction Insights into Carbon Utilization and Element Cycling Functions of Hydrothermarchaeota in Hydrothermal Sediment.</title>
        <authorList>
            <person name="Zhou Z."/>
            <person name="Liu Y."/>
            <person name="Xu W."/>
            <person name="Pan J."/>
            <person name="Luo Z.H."/>
            <person name="Li M."/>
        </authorList>
    </citation>
    <scope>NUCLEOTIDE SEQUENCE [LARGE SCALE GENOMIC DNA]</scope>
    <source>
        <strain evidence="2">HyVt-443</strain>
    </source>
</reference>
<accession>A0A831RQ75</accession>
<feature type="domain" description="DUF2249" evidence="1">
    <location>
        <begin position="5"/>
        <end position="70"/>
    </location>
</feature>
<organism evidence="2">
    <name type="scientific">Sedimenticola thiotaurini</name>
    <dbReference type="NCBI Taxonomy" id="1543721"/>
    <lineage>
        <taxon>Bacteria</taxon>
        <taxon>Pseudomonadati</taxon>
        <taxon>Pseudomonadota</taxon>
        <taxon>Gammaproteobacteria</taxon>
        <taxon>Chromatiales</taxon>
        <taxon>Sedimenticolaceae</taxon>
        <taxon>Sedimenticola</taxon>
    </lineage>
</organism>
<evidence type="ECO:0000259" key="1">
    <source>
        <dbReference type="Pfam" id="PF10006"/>
    </source>
</evidence>
<gene>
    <name evidence="2" type="ORF">ENI96_13695</name>
</gene>
<comment type="caution">
    <text evidence="2">The sequence shown here is derived from an EMBL/GenBank/DDBJ whole genome shotgun (WGS) entry which is preliminary data.</text>
</comment>
<dbReference type="Proteomes" id="UP000886251">
    <property type="component" value="Unassembled WGS sequence"/>
</dbReference>
<sequence>MERLLNVSELEPCEPLERTLEAARALPGGDYLRVIHRREPHLLYPLLEQAGLRWRTRRGGRAGYEILIWRHQDETAAEQVRAYLDAC</sequence>
<dbReference type="InterPro" id="IPR018720">
    <property type="entry name" value="DUF2249"/>
</dbReference>
<protein>
    <submittedName>
        <fullName evidence="2">DUF2249 domain-containing protein</fullName>
    </submittedName>
</protein>
<dbReference type="Pfam" id="PF10006">
    <property type="entry name" value="DUF2249"/>
    <property type="match status" value="1"/>
</dbReference>
<dbReference type="EMBL" id="DRKP01000172">
    <property type="protein sequence ID" value="HEB97471.1"/>
    <property type="molecule type" value="Genomic_DNA"/>
</dbReference>